<sequence length="91" mass="10641">MSQLPPAKDRFKSRLVLNNVAHVQEHLEAMQRDPHGLEYAPWKREVDHIWKRTFEHINGMEEKSQALALESIKDTWVSYITHYGIVDQGST</sequence>
<organism evidence="1">
    <name type="scientific">marine metagenome</name>
    <dbReference type="NCBI Taxonomy" id="408172"/>
    <lineage>
        <taxon>unclassified sequences</taxon>
        <taxon>metagenomes</taxon>
        <taxon>ecological metagenomes</taxon>
    </lineage>
</organism>
<accession>A0A381VS04</accession>
<evidence type="ECO:0000313" key="1">
    <source>
        <dbReference type="EMBL" id="SVA42548.1"/>
    </source>
</evidence>
<gene>
    <name evidence="1" type="ORF">METZ01_LOCUS95402</name>
</gene>
<proteinExistence type="predicted"/>
<reference evidence="1" key="1">
    <citation type="submission" date="2018-05" db="EMBL/GenBank/DDBJ databases">
        <authorList>
            <person name="Lanie J.A."/>
            <person name="Ng W.-L."/>
            <person name="Kazmierczak K.M."/>
            <person name="Andrzejewski T.M."/>
            <person name="Davidsen T.M."/>
            <person name="Wayne K.J."/>
            <person name="Tettelin H."/>
            <person name="Glass J.I."/>
            <person name="Rusch D."/>
            <person name="Podicherti R."/>
            <person name="Tsui H.-C.T."/>
            <person name="Winkler M.E."/>
        </authorList>
    </citation>
    <scope>NUCLEOTIDE SEQUENCE</scope>
</reference>
<dbReference type="AlphaFoldDB" id="A0A381VS04"/>
<dbReference type="EMBL" id="UINC01009489">
    <property type="protein sequence ID" value="SVA42548.1"/>
    <property type="molecule type" value="Genomic_DNA"/>
</dbReference>
<name>A0A381VS04_9ZZZZ</name>
<protein>
    <submittedName>
        <fullName evidence="1">Uncharacterized protein</fullName>
    </submittedName>
</protein>